<dbReference type="SUPFAM" id="SSF109998">
    <property type="entry name" value="Triger factor/SurA peptide-binding domain-like"/>
    <property type="match status" value="1"/>
</dbReference>
<feature type="signal peptide" evidence="11">
    <location>
        <begin position="1"/>
        <end position="29"/>
    </location>
</feature>
<dbReference type="PANTHER" id="PTHR47637">
    <property type="entry name" value="CHAPERONE SURA"/>
    <property type="match status" value="1"/>
</dbReference>
<feature type="region of interest" description="Disordered" evidence="10">
    <location>
        <begin position="30"/>
        <end position="53"/>
    </location>
</feature>
<dbReference type="GO" id="GO:0003755">
    <property type="term" value="F:peptidyl-prolyl cis-trans isomerase activity"/>
    <property type="evidence" value="ECO:0007669"/>
    <property type="project" value="UniProtKB-KW"/>
</dbReference>
<dbReference type="Pfam" id="PF09312">
    <property type="entry name" value="SurA_N"/>
    <property type="match status" value="1"/>
</dbReference>
<proteinExistence type="predicted"/>
<comment type="caution">
    <text evidence="13">The sequence shown here is derived from an EMBL/GenBank/DDBJ whole genome shotgun (WGS) entry which is preliminary data.</text>
</comment>
<reference evidence="13 14" key="1">
    <citation type="submission" date="2018-04" db="EMBL/GenBank/DDBJ databases">
        <title>Altererythrobacter sp. HME9302 genome sequencing and assembly.</title>
        <authorList>
            <person name="Kang H."/>
            <person name="Kim H."/>
            <person name="Joh K."/>
        </authorList>
    </citation>
    <scope>NUCLEOTIDE SEQUENCE [LARGE SCALE GENOMIC DNA]</scope>
    <source>
        <strain evidence="13 14">HME9302</strain>
    </source>
</reference>
<evidence type="ECO:0000256" key="1">
    <source>
        <dbReference type="ARBA" id="ARBA00018370"/>
    </source>
</evidence>
<evidence type="ECO:0000256" key="7">
    <source>
        <dbReference type="ARBA" id="ARBA00030642"/>
    </source>
</evidence>
<sequence length="459" mass="49321">MILNAPSRICLALAAFGTALSPVALSAQAAQPEPSAQNNQGPQTAQNPLGIPTDVAMFGKTDPNVRTATAVVNGYVITGTDIDQRVALVTAASDAPVPEAEMQRLRMQVLRNLIDETLQIQEAASQEIVPTPAEINQTYARVASQNFGQDMAAMSAYLTSIGSSEAALKRQIEGELAWQRLLRRDIAPFINVSEEEVTELANRLEAARGTDEYRVAEIYLSTTPETEAAVRENAARIIEQLRQGGSFAAYARQFSEASTAAVGGDLDFVRLAQLPSELSTAVSQMQPGQLVGPIAIPGGLSIVYLLDKRQILTADPRDALLSLKQISITFAPDVNEATAAARVEEFTGAINSMRGCGDAERVAATIGASVVTNDQIRARSLPETLQQPLLALQVGQTTPPFGSVADGVRVLMLCGRDDPEATTGVDVEQIMDRLAEERIGKRAQRYLRDLRNDAYIVYN</sequence>
<organism evidence="13 14">
    <name type="scientific">Alteripontixanthobacter maritimus</name>
    <dbReference type="NCBI Taxonomy" id="2161824"/>
    <lineage>
        <taxon>Bacteria</taxon>
        <taxon>Pseudomonadati</taxon>
        <taxon>Pseudomonadota</taxon>
        <taxon>Alphaproteobacteria</taxon>
        <taxon>Sphingomonadales</taxon>
        <taxon>Erythrobacteraceae</taxon>
        <taxon>Alteripontixanthobacter</taxon>
    </lineage>
</organism>
<dbReference type="SUPFAM" id="SSF54534">
    <property type="entry name" value="FKBP-like"/>
    <property type="match status" value="2"/>
</dbReference>
<keyword evidence="3" id="KW-0574">Periplasm</keyword>
<dbReference type="PROSITE" id="PS50198">
    <property type="entry name" value="PPIC_PPIASE_2"/>
    <property type="match status" value="1"/>
</dbReference>
<dbReference type="InterPro" id="IPR000297">
    <property type="entry name" value="PPIase_PpiC"/>
</dbReference>
<evidence type="ECO:0000256" key="5">
    <source>
        <dbReference type="ARBA" id="ARBA00023186"/>
    </source>
</evidence>
<evidence type="ECO:0000313" key="14">
    <source>
        <dbReference type="Proteomes" id="UP000253727"/>
    </source>
</evidence>
<evidence type="ECO:0000256" key="9">
    <source>
        <dbReference type="PROSITE-ProRule" id="PRU00278"/>
    </source>
</evidence>
<keyword evidence="5" id="KW-0143">Chaperone</keyword>
<accession>A0A369Q8Q1</accession>
<dbReference type="InterPro" id="IPR050280">
    <property type="entry name" value="OMP_Chaperone_SurA"/>
</dbReference>
<keyword evidence="2 11" id="KW-0732">Signal</keyword>
<dbReference type="Pfam" id="PF00639">
    <property type="entry name" value="Rotamase"/>
    <property type="match status" value="1"/>
</dbReference>
<dbReference type="Proteomes" id="UP000253727">
    <property type="component" value="Unassembled WGS sequence"/>
</dbReference>
<evidence type="ECO:0000256" key="8">
    <source>
        <dbReference type="ARBA" id="ARBA00031484"/>
    </source>
</evidence>
<dbReference type="InterPro" id="IPR015391">
    <property type="entry name" value="SurA_N"/>
</dbReference>
<keyword evidence="14" id="KW-1185">Reference proteome</keyword>
<evidence type="ECO:0000256" key="11">
    <source>
        <dbReference type="SAM" id="SignalP"/>
    </source>
</evidence>
<evidence type="ECO:0000259" key="12">
    <source>
        <dbReference type="PROSITE" id="PS50198"/>
    </source>
</evidence>
<keyword evidence="6 9" id="KW-0413">Isomerase</keyword>
<evidence type="ECO:0000256" key="2">
    <source>
        <dbReference type="ARBA" id="ARBA00022729"/>
    </source>
</evidence>
<dbReference type="Gene3D" id="1.10.4030.10">
    <property type="entry name" value="Porin chaperone SurA, peptide-binding domain"/>
    <property type="match status" value="1"/>
</dbReference>
<evidence type="ECO:0000256" key="10">
    <source>
        <dbReference type="SAM" id="MobiDB-lite"/>
    </source>
</evidence>
<dbReference type="AlphaFoldDB" id="A0A369Q8Q1"/>
<evidence type="ECO:0000256" key="3">
    <source>
        <dbReference type="ARBA" id="ARBA00022764"/>
    </source>
</evidence>
<dbReference type="InterPro" id="IPR046357">
    <property type="entry name" value="PPIase_dom_sf"/>
</dbReference>
<dbReference type="EMBL" id="QBKA01000002">
    <property type="protein sequence ID" value="RDC59526.1"/>
    <property type="molecule type" value="Genomic_DNA"/>
</dbReference>
<dbReference type="PANTHER" id="PTHR47637:SF1">
    <property type="entry name" value="CHAPERONE SURA"/>
    <property type="match status" value="1"/>
</dbReference>
<evidence type="ECO:0000256" key="6">
    <source>
        <dbReference type="ARBA" id="ARBA00023235"/>
    </source>
</evidence>
<evidence type="ECO:0000313" key="13">
    <source>
        <dbReference type="EMBL" id="RDC59526.1"/>
    </source>
</evidence>
<dbReference type="InterPro" id="IPR027304">
    <property type="entry name" value="Trigger_fact/SurA_dom_sf"/>
</dbReference>
<keyword evidence="4 9" id="KW-0697">Rotamase</keyword>
<protein>
    <recommendedName>
        <fullName evidence="1">Parvulin-like PPIase</fullName>
    </recommendedName>
    <alternativeName>
        <fullName evidence="7">Peptidyl-prolyl cis-trans isomerase plp</fullName>
    </alternativeName>
    <alternativeName>
        <fullName evidence="8">Rotamase plp</fullName>
    </alternativeName>
</protein>
<feature type="compositionally biased region" description="Low complexity" evidence="10">
    <location>
        <begin position="30"/>
        <end position="40"/>
    </location>
</feature>
<gene>
    <name evidence="13" type="primary">surA</name>
    <name evidence="13" type="ORF">HME9302_00716</name>
</gene>
<evidence type="ECO:0000256" key="4">
    <source>
        <dbReference type="ARBA" id="ARBA00023110"/>
    </source>
</evidence>
<feature type="chain" id="PRO_5016769049" description="Parvulin-like PPIase" evidence="11">
    <location>
        <begin position="30"/>
        <end position="459"/>
    </location>
</feature>
<dbReference type="Gene3D" id="3.10.50.40">
    <property type="match status" value="1"/>
</dbReference>
<feature type="domain" description="PpiC" evidence="12">
    <location>
        <begin position="210"/>
        <end position="307"/>
    </location>
</feature>
<name>A0A369Q8Q1_9SPHN</name>